<gene>
    <name evidence="1" type="ORF">COX68_01915</name>
</gene>
<organism evidence="1 2">
    <name type="scientific">Candidatus Falkowbacteria bacterium CG_4_10_14_0_2_um_filter_41_15</name>
    <dbReference type="NCBI Taxonomy" id="1974554"/>
    <lineage>
        <taxon>Bacteria</taxon>
        <taxon>Candidatus Falkowiibacteriota</taxon>
    </lineage>
</organism>
<evidence type="ECO:0000313" key="2">
    <source>
        <dbReference type="Proteomes" id="UP000228743"/>
    </source>
</evidence>
<reference evidence="2" key="1">
    <citation type="submission" date="2017-09" db="EMBL/GenBank/DDBJ databases">
        <title>Depth-based differentiation of microbial function through sediment-hosted aquifers and enrichment of novel symbionts in the deep terrestrial subsurface.</title>
        <authorList>
            <person name="Probst A.J."/>
            <person name="Ladd B."/>
            <person name="Jarett J.K."/>
            <person name="Geller-Mcgrath D.E."/>
            <person name="Sieber C.M.K."/>
            <person name="Emerson J.B."/>
            <person name="Anantharaman K."/>
            <person name="Thomas B.C."/>
            <person name="Malmstrom R."/>
            <person name="Stieglmeier M."/>
            <person name="Klingl A."/>
            <person name="Woyke T."/>
            <person name="Ryan C.M."/>
            <person name="Banfield J.F."/>
        </authorList>
    </citation>
    <scope>NUCLEOTIDE SEQUENCE [LARGE SCALE GENOMIC DNA]</scope>
</reference>
<dbReference type="Proteomes" id="UP000228743">
    <property type="component" value="Unassembled WGS sequence"/>
</dbReference>
<accession>A0A2M7VZ04</accession>
<comment type="caution">
    <text evidence="1">The sequence shown here is derived from an EMBL/GenBank/DDBJ whole genome shotgun (WGS) entry which is preliminary data.</text>
</comment>
<dbReference type="AlphaFoldDB" id="A0A2M7VZ04"/>
<proteinExistence type="predicted"/>
<sequence length="177" mass="20191">MQAGHRRSVDLDFFTAKKTFNEKQAAEYLSRQGDWKTTSLDCGTLYGKLAGAKISLISYPFFKPSQPLLSVGSIRILTLPDIAAMKIVAISQRGRKRDFIDIYWLATHGQGLEQSIKAALRQYNVSQNLSHILKSLVYFNDADNDPMPSLFFKTNWKTVKQYLRREVTKTAKKLLKL</sequence>
<dbReference type="EMBL" id="PFPX01000047">
    <property type="protein sequence ID" value="PJA09804.1"/>
    <property type="molecule type" value="Genomic_DNA"/>
</dbReference>
<name>A0A2M7VZ04_9BACT</name>
<dbReference type="InterPro" id="IPR014942">
    <property type="entry name" value="AbiEii"/>
</dbReference>
<protein>
    <submittedName>
        <fullName evidence="1">Uncharacterized protein</fullName>
    </submittedName>
</protein>
<dbReference type="Pfam" id="PF08843">
    <property type="entry name" value="AbiEii"/>
    <property type="match status" value="1"/>
</dbReference>
<feature type="non-terminal residue" evidence="1">
    <location>
        <position position="177"/>
    </location>
</feature>
<evidence type="ECO:0000313" key="1">
    <source>
        <dbReference type="EMBL" id="PJA09804.1"/>
    </source>
</evidence>